<dbReference type="EMBL" id="WUEY01000002">
    <property type="protein sequence ID" value="NEI68891.1"/>
    <property type="molecule type" value="Genomic_DNA"/>
</dbReference>
<keyword evidence="2 4" id="KW-0418">Kinase</keyword>
<dbReference type="InterPro" id="IPR050861">
    <property type="entry name" value="Dihydroxyacetone_Kinase"/>
</dbReference>
<proteinExistence type="predicted"/>
<dbReference type="InterPro" id="IPR012737">
    <property type="entry name" value="DhaK_L_YcgS"/>
</dbReference>
<dbReference type="SUPFAM" id="SSF101473">
    <property type="entry name" value="DhaL-like"/>
    <property type="match status" value="1"/>
</dbReference>
<dbReference type="GO" id="GO:0005829">
    <property type="term" value="C:cytosol"/>
    <property type="evidence" value="ECO:0007669"/>
    <property type="project" value="TreeGrafter"/>
</dbReference>
<name>A0A6L9TZP2_9HYPH</name>
<evidence type="ECO:0000256" key="2">
    <source>
        <dbReference type="ARBA" id="ARBA00022777"/>
    </source>
</evidence>
<evidence type="ECO:0000313" key="5">
    <source>
        <dbReference type="Proteomes" id="UP000483035"/>
    </source>
</evidence>
<dbReference type="AlphaFoldDB" id="A0A6L9TZP2"/>
<dbReference type="Proteomes" id="UP000483035">
    <property type="component" value="Unassembled WGS sequence"/>
</dbReference>
<dbReference type="GO" id="GO:0004371">
    <property type="term" value="F:glycerone kinase activity"/>
    <property type="evidence" value="ECO:0007669"/>
    <property type="project" value="InterPro"/>
</dbReference>
<dbReference type="PANTHER" id="PTHR28629">
    <property type="entry name" value="TRIOKINASE/FMN CYCLASE"/>
    <property type="match status" value="1"/>
</dbReference>
<organism evidence="4 5">
    <name type="scientific">Rhizobium lusitanum</name>
    <dbReference type="NCBI Taxonomy" id="293958"/>
    <lineage>
        <taxon>Bacteria</taxon>
        <taxon>Pseudomonadati</taxon>
        <taxon>Pseudomonadota</taxon>
        <taxon>Alphaproteobacteria</taxon>
        <taxon>Hyphomicrobiales</taxon>
        <taxon>Rhizobiaceae</taxon>
        <taxon>Rhizobium/Agrobacterium group</taxon>
        <taxon>Rhizobium</taxon>
    </lineage>
</organism>
<dbReference type="NCBIfam" id="TIGR02365">
    <property type="entry name" value="dha_L_ycgS"/>
    <property type="match status" value="1"/>
</dbReference>
<dbReference type="Pfam" id="PF02734">
    <property type="entry name" value="Dak2"/>
    <property type="match status" value="1"/>
</dbReference>
<dbReference type="Gene3D" id="1.25.40.340">
    <property type="match status" value="1"/>
</dbReference>
<comment type="caution">
    <text evidence="4">The sequence shown here is derived from an EMBL/GenBank/DDBJ whole genome shotgun (WGS) entry which is preliminary data.</text>
</comment>
<keyword evidence="1" id="KW-0808">Transferase</keyword>
<feature type="domain" description="DhaL" evidence="3">
    <location>
        <begin position="7"/>
        <end position="209"/>
    </location>
</feature>
<sequence>MTTIGTEDLQALFARLAEAMAHEKDRLCALDGVIGDADHGIAMELGFAAAAKAVSELDPATADPTAVFNTAAKSFLNAVGASSGPLYATALMRAGAVAKGKTSLSEDDMVDIMTAFAKGIQDRGKAEVGEKTMVDAWAPAAAACRDARDRGLPLADCLAAGLAAAEAGAEATKAMIATKGRSSRLGDRALGHMDPGAASAVVVISCFKSHFAFE</sequence>
<reference evidence="4 5" key="1">
    <citation type="submission" date="2019-12" db="EMBL/GenBank/DDBJ databases">
        <title>Rhizobium genotypes associated with high levels of biological nitrogen fixation by grain legumes in a temperate-maritime cropping system.</title>
        <authorList>
            <person name="Maluk M."/>
            <person name="Francesc Ferrando Molina F."/>
            <person name="Lopez Del Egido L."/>
            <person name="Lafos M."/>
            <person name="Langarica-Fuentes A."/>
            <person name="Gebre Yohannes G."/>
            <person name="Young M.W."/>
            <person name="Martin P."/>
            <person name="Gantlett R."/>
            <person name="Kenicer G."/>
            <person name="Hawes C."/>
            <person name="Begg G.S."/>
            <person name="Quilliam R.S."/>
            <person name="Squire G.R."/>
            <person name="Poole P.S."/>
            <person name="Young P.W."/>
            <person name="Iannetta P.M."/>
            <person name="James E.K."/>
        </authorList>
    </citation>
    <scope>NUCLEOTIDE SEQUENCE [LARGE SCALE GENOMIC DNA]</scope>
    <source>
        <strain evidence="4 5">JHI1118</strain>
    </source>
</reference>
<dbReference type="InterPro" id="IPR004007">
    <property type="entry name" value="DhaL_dom"/>
</dbReference>
<accession>A0A6L9TZP2</accession>
<gene>
    <name evidence="4" type="primary">dhaL</name>
    <name evidence="4" type="ORF">GR212_04845</name>
</gene>
<dbReference type="RefSeq" id="WP_163985327.1">
    <property type="nucleotide sequence ID" value="NZ_WUEY01000002.1"/>
</dbReference>
<dbReference type="InterPro" id="IPR036117">
    <property type="entry name" value="DhaL_dom_sf"/>
</dbReference>
<dbReference type="PANTHER" id="PTHR28629:SF4">
    <property type="entry name" value="TRIOKINASE_FMN CYCLASE"/>
    <property type="match status" value="1"/>
</dbReference>
<dbReference type="GO" id="GO:0019563">
    <property type="term" value="P:glycerol catabolic process"/>
    <property type="evidence" value="ECO:0007669"/>
    <property type="project" value="TreeGrafter"/>
</dbReference>
<dbReference type="SMART" id="SM01120">
    <property type="entry name" value="Dak2"/>
    <property type="match status" value="1"/>
</dbReference>
<evidence type="ECO:0000256" key="1">
    <source>
        <dbReference type="ARBA" id="ARBA00022679"/>
    </source>
</evidence>
<evidence type="ECO:0000313" key="4">
    <source>
        <dbReference type="EMBL" id="NEI68891.1"/>
    </source>
</evidence>
<protein>
    <submittedName>
        <fullName evidence="4">Dihydroxyacetone kinase subunit L</fullName>
    </submittedName>
</protein>
<evidence type="ECO:0000259" key="3">
    <source>
        <dbReference type="PROSITE" id="PS51480"/>
    </source>
</evidence>
<dbReference type="FunFam" id="1.25.40.340:FF:000002">
    <property type="entry name" value="Dihydroxyacetone kinase, L subunit"/>
    <property type="match status" value="1"/>
</dbReference>
<dbReference type="PROSITE" id="PS51480">
    <property type="entry name" value="DHAL"/>
    <property type="match status" value="1"/>
</dbReference>